<dbReference type="EMBL" id="NHOQ01002301">
    <property type="protein sequence ID" value="PWA18486.1"/>
    <property type="molecule type" value="Genomic_DNA"/>
</dbReference>
<feature type="compositionally biased region" description="Gly residues" evidence="1">
    <location>
        <begin position="117"/>
        <end position="128"/>
    </location>
</feature>
<name>A0A315V5D1_GAMAF</name>
<organism evidence="2 3">
    <name type="scientific">Gambusia affinis</name>
    <name type="common">Western mosquitofish</name>
    <name type="synonym">Heterandria affinis</name>
    <dbReference type="NCBI Taxonomy" id="33528"/>
    <lineage>
        <taxon>Eukaryota</taxon>
        <taxon>Metazoa</taxon>
        <taxon>Chordata</taxon>
        <taxon>Craniata</taxon>
        <taxon>Vertebrata</taxon>
        <taxon>Euteleostomi</taxon>
        <taxon>Actinopterygii</taxon>
        <taxon>Neopterygii</taxon>
        <taxon>Teleostei</taxon>
        <taxon>Neoteleostei</taxon>
        <taxon>Acanthomorphata</taxon>
        <taxon>Ovalentaria</taxon>
        <taxon>Atherinomorphae</taxon>
        <taxon>Cyprinodontiformes</taxon>
        <taxon>Poeciliidae</taxon>
        <taxon>Poeciliinae</taxon>
        <taxon>Gambusia</taxon>
    </lineage>
</organism>
<evidence type="ECO:0000313" key="3">
    <source>
        <dbReference type="Proteomes" id="UP000250572"/>
    </source>
</evidence>
<evidence type="ECO:0000256" key="1">
    <source>
        <dbReference type="SAM" id="MobiDB-lite"/>
    </source>
</evidence>
<keyword evidence="3" id="KW-1185">Reference proteome</keyword>
<comment type="caution">
    <text evidence="2">The sequence shown here is derived from an EMBL/GenBank/DDBJ whole genome shotgun (WGS) entry which is preliminary data.</text>
</comment>
<dbReference type="AlphaFoldDB" id="A0A315V5D1"/>
<feature type="region of interest" description="Disordered" evidence="1">
    <location>
        <begin position="104"/>
        <end position="142"/>
    </location>
</feature>
<proteinExistence type="predicted"/>
<protein>
    <submittedName>
        <fullName evidence="2">Uncharacterized protein</fullName>
    </submittedName>
</protein>
<sequence>MIWSGSGLPVCPSPVGASCVPSGTGTLLVSARAAGGLEGHQPGGVEQEWVQVLGLDGPVKRWLRATSLDFWHQFLHLLNGYQDLEGHNHTMHVASYELETEGDFCSLRPGEPREEGGLVGGLGEGSGPAGTHNTNKEETNPD</sequence>
<accession>A0A315V5D1</accession>
<gene>
    <name evidence="2" type="ORF">CCH79_00009953</name>
</gene>
<dbReference type="Proteomes" id="UP000250572">
    <property type="component" value="Unassembled WGS sequence"/>
</dbReference>
<evidence type="ECO:0000313" key="2">
    <source>
        <dbReference type="EMBL" id="PWA18486.1"/>
    </source>
</evidence>
<reference evidence="2 3" key="1">
    <citation type="journal article" date="2018" name="G3 (Bethesda)">
        <title>A High-Quality Reference Genome for the Invasive Mosquitofish Gambusia affinis Using a Chicago Library.</title>
        <authorList>
            <person name="Hoffberg S.L."/>
            <person name="Troendle N.J."/>
            <person name="Glenn T.C."/>
            <person name="Mahmud O."/>
            <person name="Louha S."/>
            <person name="Chalopin D."/>
            <person name="Bennetzen J.L."/>
            <person name="Mauricio R."/>
        </authorList>
    </citation>
    <scope>NUCLEOTIDE SEQUENCE [LARGE SCALE GENOMIC DNA]</scope>
    <source>
        <strain evidence="2">NE01/NJP1002.9</strain>
        <tissue evidence="2">Muscle</tissue>
    </source>
</reference>